<comment type="similarity">
    <text evidence="1">Belongs to the IPP transferase family.</text>
</comment>
<gene>
    <name evidence="6" type="ORF">CSSPJE1EN1_LOCUS29336</name>
</gene>
<protein>
    <recommendedName>
        <fullName evidence="8">Isopentenyltransferase</fullName>
    </recommendedName>
</protein>
<evidence type="ECO:0000313" key="6">
    <source>
        <dbReference type="EMBL" id="CAK9253958.1"/>
    </source>
</evidence>
<proteinExistence type="inferred from homology"/>
<comment type="caution">
    <text evidence="6">The sequence shown here is derived from an EMBL/GenBank/DDBJ whole genome shotgun (WGS) entry which is preliminary data.</text>
</comment>
<sequence length="73" mass="8514">VYKGLDVITNKATLEERQQIPHHLIDFLDPLSRFSVVDFRERALKVIDRLMSNNKIPVIVGGTNYYIESILWN</sequence>
<keyword evidence="5" id="KW-0067">ATP-binding</keyword>
<feature type="non-terminal residue" evidence="6">
    <location>
        <position position="73"/>
    </location>
</feature>
<keyword evidence="4" id="KW-0547">Nucleotide-binding</keyword>
<evidence type="ECO:0000256" key="2">
    <source>
        <dbReference type="ARBA" id="ARBA00022679"/>
    </source>
</evidence>
<dbReference type="InterPro" id="IPR027417">
    <property type="entry name" value="P-loop_NTPase"/>
</dbReference>
<dbReference type="SUPFAM" id="SSF52540">
    <property type="entry name" value="P-loop containing nucleoside triphosphate hydrolases"/>
    <property type="match status" value="1"/>
</dbReference>
<dbReference type="EMBL" id="CAXAQS010000955">
    <property type="protein sequence ID" value="CAK9253958.1"/>
    <property type="molecule type" value="Genomic_DNA"/>
</dbReference>
<keyword evidence="3" id="KW-0203">Cytokinin biosynthesis</keyword>
<keyword evidence="2" id="KW-0808">Transferase</keyword>
<evidence type="ECO:0008006" key="8">
    <source>
        <dbReference type="Google" id="ProtNLM"/>
    </source>
</evidence>
<dbReference type="InterPro" id="IPR039657">
    <property type="entry name" value="Dimethylallyltransferase"/>
</dbReference>
<name>A0ABP0VHQ5_9BRYO</name>
<feature type="non-terminal residue" evidence="6">
    <location>
        <position position="1"/>
    </location>
</feature>
<dbReference type="PANTHER" id="PTHR11088:SF89">
    <property type="entry name" value="TRNA DIMETHYLALLYLTRANSFERASE"/>
    <property type="match status" value="1"/>
</dbReference>
<evidence type="ECO:0000256" key="3">
    <source>
        <dbReference type="ARBA" id="ARBA00022712"/>
    </source>
</evidence>
<dbReference type="Gene3D" id="3.40.50.300">
    <property type="entry name" value="P-loop containing nucleotide triphosphate hydrolases"/>
    <property type="match status" value="1"/>
</dbReference>
<reference evidence="6" key="1">
    <citation type="submission" date="2024-02" db="EMBL/GenBank/DDBJ databases">
        <authorList>
            <consortium name="ELIXIR-Norway"/>
            <consortium name="Elixir Norway"/>
        </authorList>
    </citation>
    <scope>NUCLEOTIDE SEQUENCE</scope>
</reference>
<evidence type="ECO:0000256" key="5">
    <source>
        <dbReference type="ARBA" id="ARBA00022840"/>
    </source>
</evidence>
<keyword evidence="7" id="KW-1185">Reference proteome</keyword>
<evidence type="ECO:0000256" key="4">
    <source>
        <dbReference type="ARBA" id="ARBA00022741"/>
    </source>
</evidence>
<evidence type="ECO:0000313" key="7">
    <source>
        <dbReference type="Proteomes" id="UP001497444"/>
    </source>
</evidence>
<dbReference type="PANTHER" id="PTHR11088">
    <property type="entry name" value="TRNA DIMETHYLALLYLTRANSFERASE"/>
    <property type="match status" value="1"/>
</dbReference>
<organism evidence="6 7">
    <name type="scientific">Sphagnum jensenii</name>
    <dbReference type="NCBI Taxonomy" id="128206"/>
    <lineage>
        <taxon>Eukaryota</taxon>
        <taxon>Viridiplantae</taxon>
        <taxon>Streptophyta</taxon>
        <taxon>Embryophyta</taxon>
        <taxon>Bryophyta</taxon>
        <taxon>Sphagnophytina</taxon>
        <taxon>Sphagnopsida</taxon>
        <taxon>Sphagnales</taxon>
        <taxon>Sphagnaceae</taxon>
        <taxon>Sphagnum</taxon>
    </lineage>
</organism>
<evidence type="ECO:0000256" key="1">
    <source>
        <dbReference type="ARBA" id="ARBA00005842"/>
    </source>
</evidence>
<dbReference type="Pfam" id="PF01715">
    <property type="entry name" value="IPPT"/>
    <property type="match status" value="1"/>
</dbReference>
<dbReference type="Proteomes" id="UP001497444">
    <property type="component" value="Unassembled WGS sequence"/>
</dbReference>
<accession>A0ABP0VHQ5</accession>